<feature type="transmembrane region" description="Helical" evidence="5">
    <location>
        <begin position="217"/>
        <end position="242"/>
    </location>
</feature>
<evidence type="ECO:0000256" key="5">
    <source>
        <dbReference type="SAM" id="Phobius"/>
    </source>
</evidence>
<evidence type="ECO:0000313" key="7">
    <source>
        <dbReference type="EMBL" id="WXB93751.1"/>
    </source>
</evidence>
<feature type="compositionally biased region" description="Basic and acidic residues" evidence="4">
    <location>
        <begin position="437"/>
        <end position="451"/>
    </location>
</feature>
<keyword evidence="5" id="KW-0472">Membrane</keyword>
<evidence type="ECO:0000313" key="8">
    <source>
        <dbReference type="Proteomes" id="UP001387364"/>
    </source>
</evidence>
<feature type="region of interest" description="Disordered" evidence="4">
    <location>
        <begin position="437"/>
        <end position="460"/>
    </location>
</feature>
<keyword evidence="1" id="KW-0349">Heme</keyword>
<dbReference type="Gene3D" id="1.10.760.10">
    <property type="entry name" value="Cytochrome c-like domain"/>
    <property type="match status" value="1"/>
</dbReference>
<dbReference type="Proteomes" id="UP001387364">
    <property type="component" value="Chromosome"/>
</dbReference>
<keyword evidence="3" id="KW-0408">Iron</keyword>
<feature type="transmembrane region" description="Helical" evidence="5">
    <location>
        <begin position="61"/>
        <end position="82"/>
    </location>
</feature>
<feature type="transmembrane region" description="Helical" evidence="5">
    <location>
        <begin position="182"/>
        <end position="205"/>
    </location>
</feature>
<evidence type="ECO:0000259" key="6">
    <source>
        <dbReference type="Pfam" id="PF13442"/>
    </source>
</evidence>
<evidence type="ECO:0000256" key="4">
    <source>
        <dbReference type="SAM" id="MobiDB-lite"/>
    </source>
</evidence>
<feature type="transmembrane region" description="Helical" evidence="5">
    <location>
        <begin position="98"/>
        <end position="121"/>
    </location>
</feature>
<protein>
    <submittedName>
        <fullName evidence="7">C-type cytochrome</fullName>
    </submittedName>
</protein>
<evidence type="ECO:0000256" key="3">
    <source>
        <dbReference type="ARBA" id="ARBA00023004"/>
    </source>
</evidence>
<feature type="transmembrane region" description="Helical" evidence="5">
    <location>
        <begin position="290"/>
        <end position="310"/>
    </location>
</feature>
<keyword evidence="8" id="KW-1185">Reference proteome</keyword>
<feature type="transmembrane region" description="Helical" evidence="5">
    <location>
        <begin position="15"/>
        <end position="40"/>
    </location>
</feature>
<dbReference type="SUPFAM" id="SSF46626">
    <property type="entry name" value="Cytochrome c"/>
    <property type="match status" value="1"/>
</dbReference>
<dbReference type="Pfam" id="PF13442">
    <property type="entry name" value="Cytochrome_CBB3"/>
    <property type="match status" value="1"/>
</dbReference>
<organism evidence="7 8">
    <name type="scientific">Bacillus kandeliae</name>
    <dbReference type="NCBI Taxonomy" id="3129297"/>
    <lineage>
        <taxon>Bacteria</taxon>
        <taxon>Bacillati</taxon>
        <taxon>Bacillota</taxon>
        <taxon>Bacilli</taxon>
        <taxon>Bacillales</taxon>
        <taxon>Bacillaceae</taxon>
        <taxon>Bacillus</taxon>
    </lineage>
</organism>
<keyword evidence="5" id="KW-1133">Transmembrane helix</keyword>
<evidence type="ECO:0000256" key="1">
    <source>
        <dbReference type="ARBA" id="ARBA00022617"/>
    </source>
</evidence>
<keyword evidence="5" id="KW-0812">Transmembrane</keyword>
<dbReference type="RefSeq" id="WP_338753230.1">
    <property type="nucleotide sequence ID" value="NZ_CP147404.1"/>
</dbReference>
<proteinExistence type="predicted"/>
<dbReference type="InterPro" id="IPR036909">
    <property type="entry name" value="Cyt_c-like_dom_sf"/>
</dbReference>
<gene>
    <name evidence="7" type="ORF">WDJ61_03630</name>
</gene>
<dbReference type="InterPro" id="IPR009056">
    <property type="entry name" value="Cyt_c-like_dom"/>
</dbReference>
<feature type="transmembrane region" description="Helical" evidence="5">
    <location>
        <begin position="262"/>
        <end position="283"/>
    </location>
</feature>
<accession>A0ABZ2N8S6</accession>
<dbReference type="EMBL" id="CP147404">
    <property type="protein sequence ID" value="WXB93751.1"/>
    <property type="molecule type" value="Genomic_DNA"/>
</dbReference>
<name>A0ABZ2N8S6_9BACI</name>
<feature type="domain" description="Cytochrome c" evidence="6">
    <location>
        <begin position="360"/>
        <end position="429"/>
    </location>
</feature>
<evidence type="ECO:0000256" key="2">
    <source>
        <dbReference type="ARBA" id="ARBA00022723"/>
    </source>
</evidence>
<feature type="transmembrane region" description="Helical" evidence="5">
    <location>
        <begin position="141"/>
        <end position="162"/>
    </location>
</feature>
<sequence length="460" mass="52253">MNFPTIEFPWLGNGMIIAFIAIVHVIISHGVAIGATTLMVTAEYNAFRKKDIKLDAFARKMAKWILIITTTVGAMTGVGIWFSTTVVQPDSIGSLLRIFFWAWVAEWFVFITEVVLLIIYYYTWDLYKETEKKMKHIRIGIALCIFSWITAAIITAVLAAKLTPGRWTETFSFWHAVFNPTYLPSLGFRTFLALLLAIGIVSFFVKWRIKDENLKQEIFRIFSVWAAISIPGILITAIWYLQSIPPEAYDLVVYSTGMSEKMFDLVNLTGLGVILLFIFWAAIKPKTLPLILSSAMLCASLGFMAEFEFVRESVRKPFIIYDYMYANGVLAKDAEKYNKEGVLAHSTFAETKSVTTDNMYEAGQEVYKGQCMTCHTVDGWRSKRALDTRLDGWSEETIKSFIPTMHNVRPVMPPFVGTEEELEALSHYLYKVVNEDQEKNTEQVKGEKKNDSSASTADTK</sequence>
<reference evidence="7 8" key="1">
    <citation type="submission" date="2024-02" db="EMBL/GenBank/DDBJ databases">
        <title>Seven novel Bacillus-like species.</title>
        <authorList>
            <person name="Liu G."/>
        </authorList>
    </citation>
    <scope>NUCLEOTIDE SEQUENCE [LARGE SCALE GENOMIC DNA]</scope>
    <source>
        <strain evidence="7 8">FJAT-52991</strain>
    </source>
</reference>
<keyword evidence="2" id="KW-0479">Metal-binding</keyword>